<organism evidence="2 3">
    <name type="scientific">Neokomagataea thailandica NBRC 106555</name>
    <dbReference type="NCBI Taxonomy" id="1223520"/>
    <lineage>
        <taxon>Bacteria</taxon>
        <taxon>Pseudomonadati</taxon>
        <taxon>Pseudomonadota</taxon>
        <taxon>Alphaproteobacteria</taxon>
        <taxon>Acetobacterales</taxon>
        <taxon>Acetobacteraceae</taxon>
        <taxon>Neokomagataea</taxon>
    </lineage>
</organism>
<evidence type="ECO:0000313" key="2">
    <source>
        <dbReference type="EMBL" id="GBR52491.1"/>
    </source>
</evidence>
<accession>A0ABQ0QPJ1</accession>
<name>A0ABQ0QPJ1_9PROT</name>
<reference evidence="2 3" key="1">
    <citation type="submission" date="2013-04" db="EMBL/GenBank/DDBJ databases">
        <title>The genome sequencing project of 58 acetic acid bacteria.</title>
        <authorList>
            <person name="Okamoto-Kainuma A."/>
            <person name="Ishikawa M."/>
            <person name="Umino S."/>
            <person name="Koizumi Y."/>
            <person name="Shiwa Y."/>
            <person name="Yoshikawa H."/>
            <person name="Matsutani M."/>
            <person name="Matsushita K."/>
        </authorList>
    </citation>
    <scope>NUCLEOTIDE SEQUENCE [LARGE SCALE GENOMIC DNA]</scope>
    <source>
        <strain evidence="2 3">NBRC 106555</strain>
    </source>
</reference>
<evidence type="ECO:0000256" key="1">
    <source>
        <dbReference type="SAM" id="SignalP"/>
    </source>
</evidence>
<dbReference type="RefSeq" id="WP_141493163.1">
    <property type="nucleotide sequence ID" value="NZ_BAQC01000026.1"/>
</dbReference>
<sequence length="132" mass="14357">MKYHIRIMLGVVFVGCCNTQSYAQVSGPLDQSTIMTRPLFEPTRRGKHIDQPQNDLPVVTGIVGSKNGWTAIFAGEPQALGALNLSAGADINGWHIVSVTPQAVQLRRGDEQQNIIPKTVFNANHPQVKIGN</sequence>
<feature type="chain" id="PRO_5045119033" evidence="1">
    <location>
        <begin position="24"/>
        <end position="132"/>
    </location>
</feature>
<feature type="signal peptide" evidence="1">
    <location>
        <begin position="1"/>
        <end position="23"/>
    </location>
</feature>
<gene>
    <name evidence="2" type="ORF">AA106555_0934</name>
</gene>
<dbReference type="Proteomes" id="UP001062632">
    <property type="component" value="Unassembled WGS sequence"/>
</dbReference>
<dbReference type="EMBL" id="BAQC01000026">
    <property type="protein sequence ID" value="GBR52491.1"/>
    <property type="molecule type" value="Genomic_DNA"/>
</dbReference>
<keyword evidence="1" id="KW-0732">Signal</keyword>
<protein>
    <submittedName>
        <fullName evidence="2">Uncharacterized protein</fullName>
    </submittedName>
</protein>
<keyword evidence="3" id="KW-1185">Reference proteome</keyword>
<evidence type="ECO:0000313" key="3">
    <source>
        <dbReference type="Proteomes" id="UP001062632"/>
    </source>
</evidence>
<proteinExistence type="predicted"/>
<comment type="caution">
    <text evidence="2">The sequence shown here is derived from an EMBL/GenBank/DDBJ whole genome shotgun (WGS) entry which is preliminary data.</text>
</comment>